<dbReference type="RefSeq" id="WP_201104056.1">
    <property type="nucleotide sequence ID" value="NZ_CP067977.1"/>
</dbReference>
<evidence type="ECO:0000313" key="1">
    <source>
        <dbReference type="EMBL" id="QQQ19702.1"/>
    </source>
</evidence>
<name>A0ABX7BQ32_9CAUL</name>
<sequence>MIEQTTTTPIEAAPVPGGRVELNGQIYWTDAKGALIPAEIVKPTDQLVDEQVRKIMGFAVPLNAQVARFKQHTLNDVADLMAVLAQEYSTKIGGEKGNVTLTSFDGTLQVKVQVQERLTFGPELQAAKALVDEYLTELTEDSGPELRGIVHHAFRTDQSGLVNRAELFRLLRYEIPDERWQSAMRAIKDSIRVDGTKEHVRFYRRADARARWEAVTIDVADA</sequence>
<reference evidence="1 2" key="1">
    <citation type="submission" date="2021-01" db="EMBL/GenBank/DDBJ databases">
        <title>Brevundimonas vitis sp. nov., an bacterium isolated from grape (Vitis vinifera).</title>
        <authorList>
            <person name="Jiang L."/>
            <person name="Lee J."/>
        </authorList>
    </citation>
    <scope>NUCLEOTIDE SEQUENCE [LARGE SCALE GENOMIC DNA]</scope>
    <source>
        <strain evidence="1 2">GRTSA-9</strain>
    </source>
</reference>
<gene>
    <name evidence="1" type="ORF">JIP62_06335</name>
</gene>
<evidence type="ECO:0000313" key="2">
    <source>
        <dbReference type="Proteomes" id="UP000595448"/>
    </source>
</evidence>
<proteinExistence type="predicted"/>
<protein>
    <submittedName>
        <fullName evidence="1">DUF3164 family protein</fullName>
    </submittedName>
</protein>
<keyword evidence="2" id="KW-1185">Reference proteome</keyword>
<dbReference type="InterPro" id="IPR021505">
    <property type="entry name" value="Phage_B3_Orf6"/>
</dbReference>
<dbReference type="EMBL" id="CP067977">
    <property type="protein sequence ID" value="QQQ19702.1"/>
    <property type="molecule type" value="Genomic_DNA"/>
</dbReference>
<organism evidence="1 2">
    <name type="scientific">Brevundimonas vitisensis</name>
    <dbReference type="NCBI Taxonomy" id="2800818"/>
    <lineage>
        <taxon>Bacteria</taxon>
        <taxon>Pseudomonadati</taxon>
        <taxon>Pseudomonadota</taxon>
        <taxon>Alphaproteobacteria</taxon>
        <taxon>Caulobacterales</taxon>
        <taxon>Caulobacteraceae</taxon>
        <taxon>Brevundimonas</taxon>
    </lineage>
</organism>
<dbReference type="Proteomes" id="UP000595448">
    <property type="component" value="Chromosome"/>
</dbReference>
<dbReference type="Pfam" id="PF11363">
    <property type="entry name" value="DUF3164"/>
    <property type="match status" value="1"/>
</dbReference>
<accession>A0ABX7BQ32</accession>